<dbReference type="GO" id="GO:1904115">
    <property type="term" value="C:axon cytoplasm"/>
    <property type="evidence" value="ECO:0007669"/>
    <property type="project" value="GOC"/>
</dbReference>
<evidence type="ECO:0000256" key="7">
    <source>
        <dbReference type="ARBA" id="ARBA00023054"/>
    </source>
</evidence>
<evidence type="ECO:0000256" key="3">
    <source>
        <dbReference type="ARBA" id="ARBA00022490"/>
    </source>
</evidence>
<dbReference type="SMART" id="SM00129">
    <property type="entry name" value="KISc"/>
    <property type="match status" value="1"/>
</dbReference>
<keyword evidence="6 11" id="KW-0067">ATP-binding</keyword>
<comment type="subcellular location">
    <subcellularLocation>
        <location evidence="1">Cytoplasm</location>
        <location evidence="1">Cytoskeleton</location>
    </subcellularLocation>
</comment>
<dbReference type="GO" id="GO:0005874">
    <property type="term" value="C:microtubule"/>
    <property type="evidence" value="ECO:0007669"/>
    <property type="project" value="UniProtKB-KW"/>
</dbReference>
<dbReference type="GO" id="GO:0005524">
    <property type="term" value="F:ATP binding"/>
    <property type="evidence" value="ECO:0007669"/>
    <property type="project" value="UniProtKB-UniRule"/>
</dbReference>
<dbReference type="SMART" id="SM00233">
    <property type="entry name" value="PH"/>
    <property type="match status" value="1"/>
</dbReference>
<dbReference type="InterPro" id="IPR001849">
    <property type="entry name" value="PH_domain"/>
</dbReference>
<feature type="region of interest" description="Disordered" evidence="13">
    <location>
        <begin position="827"/>
        <end position="851"/>
    </location>
</feature>
<dbReference type="GO" id="GO:0048490">
    <property type="term" value="P:anterograde synaptic vesicle transport"/>
    <property type="evidence" value="ECO:0007669"/>
    <property type="project" value="UniProtKB-ARBA"/>
</dbReference>
<dbReference type="PRINTS" id="PR00380">
    <property type="entry name" value="KINESINHEAVY"/>
</dbReference>
<sequence>MSSVKVAVRVRPFNSREIARESKCIIEMSGNTTVIVNPKLPPGTKESPKSFNFDFSYWSHNPSDPEFSSQIMVYKDIGEEMLQHAFDGYNICIFAYGQTGAGKSYTMMGRGEDGQEGIIPQICKDLFRRIRQTTSEDLKYSVEVSYMEIYCERVRDLLNPKNKGNLRVREHPALGPYVEDLSKLAVMSYQDIYDLIDEGNKARTVAATNMNETSSRSHAVFTIFFTQQRHDKITNLVSEKVSKISLVDLAGSERADSTGAKGTRLKEGANINKSLTTLGKVISALAEIASKSKKSKKADFIPYRDSVLTWLLRENLGGNSKTAMIAAISPADINYDETLSTLRYADRAKQIVCKAVVNEDANAKLIRELKEEILKLRELLKAEGIDVEEAEPSPMRKKSEEEVLSPKLSRAATTIAEEAVDQLQASEKLIAELNETWEEKLKRTEQIRVQREAVFAEMGLAVKEGITVGVYSPKKTPHLVNLNEDPNLSECLIYYIKDGITRVGTAEANVPQDIQLSGSHIVSEHCIFENTDGVICLIPHRGALVYVNGREVNEPIILKTGSRVILGKNHVFRFTHPGQPREEPLNNKLLADSPGVVEEKESDTENENVDWDFAQCELLEKQGIDLKQEMQKRLCVLEEQFRKEKEHADQQFEEQRKNYEARIDALQRQVEEQSVTMSMYSSYTPEDFHNDEDIFVNPLFETECWSAREVGLAAWAFRKWKYHQFTSLRDDLWGNAIFLKEANAISVELRKKVQFQFTLLTDTPYSPLPAELAPRDDADDEYRPSAPTVVAVEVTDTKNGATHYWTLEKLRHRLELMRQIYNMNESACSEDDEPTPTIRPPSPPIQQTPKPDADLLQCISACAQQTRLSLVNLLPSRQRLELMREMYHNEAELSPTSPDHNIESVTGGDPFYDRFPWFRLVGRSFVYLSNLLYPVPLIHKVAIVNEKGDVKGYLRVAVQAVVDAEKNNADFVAGVKQSAKISFDDDIVPTRSRLKTLSTTEKNNAINLEDRPEQDSNIKIEELAAAECDADSGRGDSSLASELKEDELPEHLTPGKEFTFRVTVLQAHSVSTDYADVFCQFNFLHRNEDAFSTEPVKNAGKNTPLGFYHVQNITVPVTKSFVEYIKTQPIVFEVFGHYQQHPLHKDAKQDGPVAGRTPPRRMLPPSIPISAPVRSPKWGAASVAPPCCSSHLHSKHDLLVWFEICELAPNGEYVPAVFEHSDELPCRGLFLLHQGIQRRIRITILHEPSSDLQWTDVRELVVGRIRNSPEANEDTTDGDEDGALSLGLFPGERPNLDDRAVFRFEAAWDSSLHGSPLLNRVSANGEVVYITLSAYLEIENCGRPAIVTKDLSVVVVGREARTGRSLRRALFGSKTARADRLTGVYELSLHRALEPGVQRRQRRVLDTSGTYVRGEENLHGWRPRGDSLIFDHQWELEKMTRLEQVGRTRHLLALRERLRHGHENTVAPNDFTKTEKEVCNMAAKAASECAHARDEALYEPWEMTQKEKELTTKYIKLIQGRIGTNTNKEVETAVSPATPVDEGVSADISTPSLLSSIHSASSFELCSPERALLEKSISGWGCGVGAPMGPMSVSGLGVGGALYVPECEEVRVSAAVARRGYLNVLQHGTHGWKKRWLVVRRPYVFMYRDERDPIERALINLANAHVEYSEDQEQMVRMPNTFSVVSKERGYLLQTLGDKEVHDWLYAINPLLAGQIRSRSARRGAPPSTPPAGEKAAQLAA</sequence>
<dbReference type="InterPro" id="IPR032405">
    <property type="entry name" value="Kinesin_assoc"/>
</dbReference>
<dbReference type="Pfam" id="PF12473">
    <property type="entry name" value="DUF3694"/>
    <property type="match status" value="1"/>
</dbReference>
<dbReference type="PROSITE" id="PS50067">
    <property type="entry name" value="KINESIN_MOTOR_2"/>
    <property type="match status" value="1"/>
</dbReference>
<dbReference type="Gene3D" id="6.10.250.2520">
    <property type="match status" value="1"/>
</dbReference>
<dbReference type="Pfam" id="PF16183">
    <property type="entry name" value="Kinesin_assoc"/>
    <property type="match status" value="1"/>
</dbReference>
<dbReference type="GO" id="GO:0008017">
    <property type="term" value="F:microtubule binding"/>
    <property type="evidence" value="ECO:0007669"/>
    <property type="project" value="InterPro"/>
</dbReference>
<dbReference type="FunFam" id="3.40.850.10:FF:000004">
    <property type="entry name" value="Kinesin-like protein isoform 2"/>
    <property type="match status" value="1"/>
</dbReference>
<dbReference type="GO" id="GO:0040012">
    <property type="term" value="P:regulation of locomotion"/>
    <property type="evidence" value="ECO:0007669"/>
    <property type="project" value="UniProtKB-ARBA"/>
</dbReference>
<dbReference type="InterPro" id="IPR000253">
    <property type="entry name" value="FHA_dom"/>
</dbReference>
<evidence type="ECO:0000259" key="15">
    <source>
        <dbReference type="PROSITE" id="PS50067"/>
    </source>
</evidence>
<feature type="domain" description="Kinesin motor" evidence="15">
    <location>
        <begin position="3"/>
        <end position="351"/>
    </location>
</feature>
<dbReference type="GO" id="GO:0003777">
    <property type="term" value="F:microtubule motor activity"/>
    <property type="evidence" value="ECO:0007669"/>
    <property type="project" value="InterPro"/>
</dbReference>
<dbReference type="CDD" id="cd01233">
    <property type="entry name" value="PH_KIFIA_KIFIB"/>
    <property type="match status" value="1"/>
</dbReference>
<dbReference type="GO" id="GO:0051960">
    <property type="term" value="P:regulation of nervous system development"/>
    <property type="evidence" value="ECO:0007669"/>
    <property type="project" value="UniProtKB-ARBA"/>
</dbReference>
<organism evidence="16 17">
    <name type="scientific">Leptosia nina</name>
    <dbReference type="NCBI Taxonomy" id="320188"/>
    <lineage>
        <taxon>Eukaryota</taxon>
        <taxon>Metazoa</taxon>
        <taxon>Ecdysozoa</taxon>
        <taxon>Arthropoda</taxon>
        <taxon>Hexapoda</taxon>
        <taxon>Insecta</taxon>
        <taxon>Pterygota</taxon>
        <taxon>Neoptera</taxon>
        <taxon>Endopterygota</taxon>
        <taxon>Lepidoptera</taxon>
        <taxon>Glossata</taxon>
        <taxon>Ditrysia</taxon>
        <taxon>Papilionoidea</taxon>
        <taxon>Pieridae</taxon>
        <taxon>Pierinae</taxon>
        <taxon>Leptosia</taxon>
    </lineage>
</organism>
<evidence type="ECO:0000313" key="16">
    <source>
        <dbReference type="EMBL" id="CAK1555891.1"/>
    </source>
</evidence>
<dbReference type="InterPro" id="IPR022164">
    <property type="entry name" value="Kinesin-like"/>
</dbReference>
<dbReference type="PANTHER" id="PTHR47117:SF10">
    <property type="entry name" value="KINESIN-LIKE PROTEIN KIF1B"/>
    <property type="match status" value="1"/>
</dbReference>
<comment type="function">
    <text evidence="10">Required for presynaptic maturation, has a role in axonal transport of dense-core vesicles carrying synaptic vesicle precursors, components required for the morphological transformation of axonal growth cones to mature boutons.</text>
</comment>
<dbReference type="InterPro" id="IPR027417">
    <property type="entry name" value="P-loop_NTPase"/>
</dbReference>
<proteinExistence type="inferred from homology"/>
<dbReference type="Pfam" id="PF00498">
    <property type="entry name" value="FHA"/>
    <property type="match status" value="1"/>
</dbReference>
<dbReference type="PROSITE" id="PS50003">
    <property type="entry name" value="PH_DOMAIN"/>
    <property type="match status" value="1"/>
</dbReference>
<gene>
    <name evidence="16" type="ORF">LNINA_LOCUS14676</name>
</gene>
<dbReference type="InterPro" id="IPR049780">
    <property type="entry name" value="PH_KIFIA_KIFIB"/>
</dbReference>
<dbReference type="SUPFAM" id="SSF50729">
    <property type="entry name" value="PH domain-like"/>
    <property type="match status" value="1"/>
</dbReference>
<dbReference type="GO" id="GO:0098793">
    <property type="term" value="C:presynapse"/>
    <property type="evidence" value="ECO:0007669"/>
    <property type="project" value="UniProtKB-ARBA"/>
</dbReference>
<dbReference type="FunFam" id="2.30.29.30:FF:000204">
    <property type="entry name" value="kinesin-like protein unc-104 isoform X6"/>
    <property type="match status" value="1"/>
</dbReference>
<accession>A0AAV1K412</accession>
<keyword evidence="7 12" id="KW-0175">Coiled coil</keyword>
<dbReference type="PANTHER" id="PTHR47117">
    <property type="entry name" value="STAR-RELATED LIPID TRANSFER PROTEIN 9"/>
    <property type="match status" value="1"/>
</dbReference>
<dbReference type="InterPro" id="IPR036961">
    <property type="entry name" value="Kinesin_motor_dom_sf"/>
</dbReference>
<evidence type="ECO:0000256" key="8">
    <source>
        <dbReference type="ARBA" id="ARBA00023175"/>
    </source>
</evidence>
<comment type="caution">
    <text evidence="16">The sequence shown here is derived from an EMBL/GenBank/DDBJ whole genome shotgun (WGS) entry which is preliminary data.</text>
</comment>
<dbReference type="InterPro" id="IPR011993">
    <property type="entry name" value="PH-like_dom_sf"/>
</dbReference>
<dbReference type="GO" id="GO:0010975">
    <property type="term" value="P:regulation of neuron projection development"/>
    <property type="evidence" value="ECO:0007669"/>
    <property type="project" value="UniProtKB-ARBA"/>
</dbReference>
<evidence type="ECO:0000256" key="6">
    <source>
        <dbReference type="ARBA" id="ARBA00022840"/>
    </source>
</evidence>
<evidence type="ECO:0000313" key="17">
    <source>
        <dbReference type="Proteomes" id="UP001497472"/>
    </source>
</evidence>
<dbReference type="Pfam" id="PF12423">
    <property type="entry name" value="KIF1B"/>
    <property type="match status" value="1"/>
</dbReference>
<dbReference type="InterPro" id="IPR019821">
    <property type="entry name" value="Kinesin_motor_CS"/>
</dbReference>
<dbReference type="CDD" id="cd22705">
    <property type="entry name" value="FHA_KIF1"/>
    <property type="match status" value="1"/>
</dbReference>
<evidence type="ECO:0000256" key="12">
    <source>
        <dbReference type="SAM" id="Coils"/>
    </source>
</evidence>
<feature type="compositionally biased region" description="Pro residues" evidence="13">
    <location>
        <begin position="837"/>
        <end position="846"/>
    </location>
</feature>
<feature type="domain" description="PH" evidence="14">
    <location>
        <begin position="1615"/>
        <end position="1713"/>
    </location>
</feature>
<dbReference type="Gene3D" id="3.40.850.10">
    <property type="entry name" value="Kinesin motor domain"/>
    <property type="match status" value="1"/>
</dbReference>
<keyword evidence="5 11" id="KW-0547">Nucleotide-binding</keyword>
<dbReference type="EMBL" id="CAVLEF010000280">
    <property type="protein sequence ID" value="CAK1555891.1"/>
    <property type="molecule type" value="Genomic_DNA"/>
</dbReference>
<dbReference type="Gene3D" id="2.30.29.30">
    <property type="entry name" value="Pleckstrin-homology domain (PH domain)/Phosphotyrosine-binding domain (PTB)"/>
    <property type="match status" value="1"/>
</dbReference>
<evidence type="ECO:0000256" key="9">
    <source>
        <dbReference type="ARBA" id="ARBA00023212"/>
    </source>
</evidence>
<dbReference type="GO" id="GO:0021700">
    <property type="term" value="P:developmental maturation"/>
    <property type="evidence" value="ECO:0007669"/>
    <property type="project" value="UniProtKB-ARBA"/>
</dbReference>
<evidence type="ECO:0000259" key="14">
    <source>
        <dbReference type="PROSITE" id="PS50003"/>
    </source>
</evidence>
<dbReference type="InterPro" id="IPR022140">
    <property type="entry name" value="Kinesin-like_KIF1-typ"/>
</dbReference>
<dbReference type="Pfam" id="PF00225">
    <property type="entry name" value="Kinesin"/>
    <property type="match status" value="1"/>
</dbReference>
<protein>
    <recommendedName>
        <fullName evidence="2">Kinesin-like protein unc-104</fullName>
    </recommendedName>
</protein>
<dbReference type="Pfam" id="PF00169">
    <property type="entry name" value="PH"/>
    <property type="match status" value="1"/>
</dbReference>
<dbReference type="GO" id="GO:0030425">
    <property type="term" value="C:dendrite"/>
    <property type="evidence" value="ECO:0007669"/>
    <property type="project" value="UniProtKB-ARBA"/>
</dbReference>
<evidence type="ECO:0000256" key="13">
    <source>
        <dbReference type="SAM" id="MobiDB-lite"/>
    </source>
</evidence>
<dbReference type="CDD" id="cd01365">
    <property type="entry name" value="KISc_KIF1A_KIF1B"/>
    <property type="match status" value="1"/>
</dbReference>
<dbReference type="GO" id="GO:0008582">
    <property type="term" value="P:regulation of synaptic assembly at neuromuscular junction"/>
    <property type="evidence" value="ECO:0007669"/>
    <property type="project" value="UniProtKB-ARBA"/>
</dbReference>
<reference evidence="16 17" key="1">
    <citation type="submission" date="2023-11" db="EMBL/GenBank/DDBJ databases">
        <authorList>
            <person name="Okamura Y."/>
        </authorList>
    </citation>
    <scope>NUCLEOTIDE SEQUENCE [LARGE SCALE GENOMIC DNA]</scope>
</reference>
<evidence type="ECO:0000256" key="10">
    <source>
        <dbReference type="ARBA" id="ARBA00056070"/>
    </source>
</evidence>
<evidence type="ECO:0000256" key="1">
    <source>
        <dbReference type="ARBA" id="ARBA00004245"/>
    </source>
</evidence>
<dbReference type="SUPFAM" id="SSF49879">
    <property type="entry name" value="SMAD/FHA domain"/>
    <property type="match status" value="1"/>
</dbReference>
<name>A0AAV1K412_9NEOP</name>
<keyword evidence="8 11" id="KW-0505">Motor protein</keyword>
<dbReference type="GO" id="GO:0051222">
    <property type="term" value="P:positive regulation of protein transport"/>
    <property type="evidence" value="ECO:0007669"/>
    <property type="project" value="UniProtKB-ARBA"/>
</dbReference>
<evidence type="ECO:0000256" key="5">
    <source>
        <dbReference type="ARBA" id="ARBA00022741"/>
    </source>
</evidence>
<dbReference type="InterPro" id="IPR008984">
    <property type="entry name" value="SMAD_FHA_dom_sf"/>
</dbReference>
<keyword evidence="3" id="KW-0963">Cytoplasm</keyword>
<keyword evidence="9" id="KW-0206">Cytoskeleton</keyword>
<keyword evidence="4" id="KW-0493">Microtubule</keyword>
<dbReference type="InterPro" id="IPR001752">
    <property type="entry name" value="Kinesin_motor_dom"/>
</dbReference>
<evidence type="ECO:0000256" key="11">
    <source>
        <dbReference type="PROSITE-ProRule" id="PRU00283"/>
    </source>
</evidence>
<dbReference type="PROSITE" id="PS00411">
    <property type="entry name" value="KINESIN_MOTOR_1"/>
    <property type="match status" value="1"/>
</dbReference>
<evidence type="ECO:0000256" key="2">
    <source>
        <dbReference type="ARBA" id="ARBA00020751"/>
    </source>
</evidence>
<feature type="binding site" evidence="11">
    <location>
        <begin position="97"/>
        <end position="104"/>
    </location>
    <ligand>
        <name>ATP</name>
        <dbReference type="ChEBI" id="CHEBI:30616"/>
    </ligand>
</feature>
<comment type="similarity">
    <text evidence="11">Belongs to the TRAFAC class myosin-kinesin ATPase superfamily. Kinesin family.</text>
</comment>
<dbReference type="SUPFAM" id="SSF52540">
    <property type="entry name" value="P-loop containing nucleoside triphosphate hydrolases"/>
    <property type="match status" value="1"/>
</dbReference>
<keyword evidence="17" id="KW-1185">Reference proteome</keyword>
<dbReference type="FunFam" id="2.60.200.20:FF:000001">
    <property type="entry name" value="Kinesin family member 1B"/>
    <property type="match status" value="1"/>
</dbReference>
<dbReference type="Gene3D" id="2.60.200.20">
    <property type="match status" value="1"/>
</dbReference>
<feature type="region of interest" description="Disordered" evidence="13">
    <location>
        <begin position="1718"/>
        <end position="1741"/>
    </location>
</feature>
<dbReference type="GO" id="GO:0016192">
    <property type="term" value="P:vesicle-mediated transport"/>
    <property type="evidence" value="ECO:0007669"/>
    <property type="project" value="UniProtKB-ARBA"/>
</dbReference>
<evidence type="ECO:0000256" key="4">
    <source>
        <dbReference type="ARBA" id="ARBA00022701"/>
    </source>
</evidence>
<feature type="coiled-coil region" evidence="12">
    <location>
        <begin position="638"/>
        <end position="676"/>
    </location>
</feature>
<dbReference type="Proteomes" id="UP001497472">
    <property type="component" value="Unassembled WGS sequence"/>
</dbReference>